<organism evidence="2 3">
    <name type="scientific">Paenibacillus amylolyticus</name>
    <dbReference type="NCBI Taxonomy" id="1451"/>
    <lineage>
        <taxon>Bacteria</taxon>
        <taxon>Bacillati</taxon>
        <taxon>Bacillota</taxon>
        <taxon>Bacilli</taxon>
        <taxon>Bacillales</taxon>
        <taxon>Paenibacillaceae</taxon>
        <taxon>Paenibacillus</taxon>
    </lineage>
</organism>
<accession>A0ABD8B246</accession>
<dbReference type="EMBL" id="CP145892">
    <property type="protein sequence ID" value="WWP23773.1"/>
    <property type="molecule type" value="Genomic_DNA"/>
</dbReference>
<dbReference type="InterPro" id="IPR018958">
    <property type="entry name" value="Knr4/Smi1-like_dom"/>
</dbReference>
<feature type="domain" description="Knr4/Smi1-like" evidence="1">
    <location>
        <begin position="45"/>
        <end position="160"/>
    </location>
</feature>
<protein>
    <submittedName>
        <fullName evidence="2">SMI1/KNR4 family protein</fullName>
    </submittedName>
</protein>
<dbReference type="Gene3D" id="3.40.1580.10">
    <property type="entry name" value="SMI1/KNR4-like"/>
    <property type="match status" value="1"/>
</dbReference>
<dbReference type="Pfam" id="PF09346">
    <property type="entry name" value="SMI1_KNR4"/>
    <property type="match status" value="1"/>
</dbReference>
<dbReference type="AlphaFoldDB" id="A0ABD8B246"/>
<dbReference type="Proteomes" id="UP001364764">
    <property type="component" value="Chromosome"/>
</dbReference>
<proteinExistence type="predicted"/>
<evidence type="ECO:0000313" key="2">
    <source>
        <dbReference type="EMBL" id="WWP23773.1"/>
    </source>
</evidence>
<dbReference type="GeneID" id="93478820"/>
<dbReference type="InterPro" id="IPR037883">
    <property type="entry name" value="Knr4/Smi1-like_sf"/>
</dbReference>
<reference evidence="2 3" key="1">
    <citation type="submission" date="2024-02" db="EMBL/GenBank/DDBJ databases">
        <title>Complete sequences of two Paenibacillus sp. strains and one Lysinibacillus strain isolated from the environment on STAA medium highlight biotechnological potential.</title>
        <authorList>
            <person name="Attere S.A."/>
            <person name="Piche L.C."/>
            <person name="Intertaglia L."/>
            <person name="Lami R."/>
            <person name="Charette S.J."/>
            <person name="Vincent A.T."/>
        </authorList>
    </citation>
    <scope>NUCLEOTIDE SEQUENCE [LARGE SCALE GENOMIC DNA]</scope>
    <source>
        <strain evidence="2 3">Y5S-7</strain>
    </source>
</reference>
<gene>
    <name evidence="2" type="ORF">V6668_25105</name>
</gene>
<name>A0ABD8B246_PAEAM</name>
<evidence type="ECO:0000259" key="1">
    <source>
        <dbReference type="Pfam" id="PF09346"/>
    </source>
</evidence>
<evidence type="ECO:0000313" key="3">
    <source>
        <dbReference type="Proteomes" id="UP001364764"/>
    </source>
</evidence>
<dbReference type="RefSeq" id="WP_179088731.1">
    <property type="nucleotide sequence ID" value="NZ_CP145892.1"/>
</dbReference>
<sequence length="167" mass="19143">MNNGKGNTHFREFMTWAGEKGWDIMSKSGSQSHLNSSITSRYKGLPDEYLEFLNVVEKCVAPDEQTWFICEAEFNNSTETAFQWNEFEMLSLEAAEGDSIWQSEITAWWDHHLPIVMSVEDGYSFYAIDLTTDNGAIVRGCEPEFEEVEKVSDSFGEFLAWMMSNSD</sequence>
<dbReference type="SUPFAM" id="SSF160631">
    <property type="entry name" value="SMI1/KNR4-like"/>
    <property type="match status" value="1"/>
</dbReference>